<dbReference type="GO" id="GO:0000785">
    <property type="term" value="C:chromatin"/>
    <property type="evidence" value="ECO:0000318"/>
    <property type="project" value="GO_Central"/>
</dbReference>
<protein>
    <recommendedName>
        <fullName evidence="6">Histone deacetylase interacting domain-containing protein</fullName>
    </recommendedName>
</protein>
<dbReference type="Gramene" id="TraesCS3D03G0006300.1">
    <property type="protein sequence ID" value="TraesCS3D03G0006300.1.CDS"/>
    <property type="gene ID" value="TraesCS3D03G0006300"/>
</dbReference>
<dbReference type="Proteomes" id="UP000019116">
    <property type="component" value="Chromosome 3D"/>
</dbReference>
<dbReference type="Gramene" id="TraesCS3D02G007000.1">
    <property type="protein sequence ID" value="TraesCS3D02G007000.1"/>
    <property type="gene ID" value="TraesCS3D02G007000"/>
</dbReference>
<dbReference type="InterPro" id="IPR039774">
    <property type="entry name" value="Sin3-like"/>
</dbReference>
<dbReference type="OrthoDB" id="10265969at2759"/>
<dbReference type="PANTHER" id="PTHR12346">
    <property type="entry name" value="SIN3B-RELATED"/>
    <property type="match status" value="1"/>
</dbReference>
<dbReference type="Gramene" id="TraesROB_scaffold_064266_01G000200.1">
    <property type="protein sequence ID" value="TraesROB_scaffold_064266_01G000200.1"/>
    <property type="gene ID" value="TraesROB_scaffold_064266_01G000200"/>
</dbReference>
<dbReference type="GO" id="GO:0000122">
    <property type="term" value="P:negative regulation of transcription by RNA polymerase II"/>
    <property type="evidence" value="ECO:0000318"/>
    <property type="project" value="GO_Central"/>
</dbReference>
<proteinExistence type="predicted"/>
<keyword evidence="5" id="KW-1185">Reference proteome</keyword>
<reference evidence="4" key="1">
    <citation type="submission" date="2018-08" db="EMBL/GenBank/DDBJ databases">
        <authorList>
            <person name="Rossello M."/>
        </authorList>
    </citation>
    <scope>NUCLEOTIDE SEQUENCE [LARGE SCALE GENOMIC DNA]</scope>
    <source>
        <strain evidence="4">cv. Chinese Spring</strain>
    </source>
</reference>
<dbReference type="InterPro" id="IPR003822">
    <property type="entry name" value="PAH"/>
</dbReference>
<dbReference type="Gramene" id="TraesRN3D0100006600.1">
    <property type="protein sequence ID" value="TraesRN3D0100006600.1"/>
    <property type="gene ID" value="TraesRN3D0100006600"/>
</dbReference>
<evidence type="ECO:0000313" key="5">
    <source>
        <dbReference type="Proteomes" id="UP000019116"/>
    </source>
</evidence>
<dbReference type="GO" id="GO:0003714">
    <property type="term" value="F:transcription corepressor activity"/>
    <property type="evidence" value="ECO:0000318"/>
    <property type="project" value="GO_Central"/>
</dbReference>
<dbReference type="InterPro" id="IPR036600">
    <property type="entry name" value="PAH_sf"/>
</dbReference>
<dbReference type="EnsemblPlants" id="TraesCS3D02G007000.1">
    <property type="protein sequence ID" value="TraesCS3D02G007000.1"/>
    <property type="gene ID" value="TraesCS3D02G007000"/>
</dbReference>
<dbReference type="GeneID" id="123073552"/>
<sequence>MAAADSHGQFLELEDAVRYMKIVENRHPASYSEFLGVMVDYKRGRIGVAEVASTVAALFRDSPNLIVSFNAFLPKRHRIRLSDEQAAGLEKPTTFVKAVMNTHPATYREFLRIIFDEYGRDGVGIAEVASRVGALFRDRPDLIAGFNAILPREHKIKVIGGVDEHELAARFVREVSLDDHDDDKIHDG</sequence>
<dbReference type="SUPFAM" id="SSF47762">
    <property type="entry name" value="PAH2 domain"/>
    <property type="match status" value="2"/>
</dbReference>
<dbReference type="Gene3D" id="1.20.1160.11">
    <property type="entry name" value="Paired amphipathic helix"/>
    <property type="match status" value="2"/>
</dbReference>
<dbReference type="Pfam" id="PF02671">
    <property type="entry name" value="PAH"/>
    <property type="match status" value="2"/>
</dbReference>
<gene>
    <name evidence="4" type="primary">LOC123073552</name>
</gene>
<organism evidence="4">
    <name type="scientific">Triticum aestivum</name>
    <name type="common">Wheat</name>
    <dbReference type="NCBI Taxonomy" id="4565"/>
    <lineage>
        <taxon>Eukaryota</taxon>
        <taxon>Viridiplantae</taxon>
        <taxon>Streptophyta</taxon>
        <taxon>Embryophyta</taxon>
        <taxon>Tracheophyta</taxon>
        <taxon>Spermatophyta</taxon>
        <taxon>Magnoliopsida</taxon>
        <taxon>Liliopsida</taxon>
        <taxon>Poales</taxon>
        <taxon>Poaceae</taxon>
        <taxon>BOP clade</taxon>
        <taxon>Pooideae</taxon>
        <taxon>Triticodae</taxon>
        <taxon>Triticeae</taxon>
        <taxon>Triticinae</taxon>
        <taxon>Triticum</taxon>
    </lineage>
</organism>
<evidence type="ECO:0000256" key="1">
    <source>
        <dbReference type="ARBA" id="ARBA00004123"/>
    </source>
</evidence>
<evidence type="ECO:0008006" key="6">
    <source>
        <dbReference type="Google" id="ProtNLM"/>
    </source>
</evidence>
<dbReference type="OMA" id="RDENVYT"/>
<keyword evidence="2 3" id="KW-0539">Nucleus</keyword>
<evidence type="ECO:0000256" key="2">
    <source>
        <dbReference type="ARBA" id="ARBA00023242"/>
    </source>
</evidence>
<comment type="subcellular location">
    <subcellularLocation>
        <location evidence="1 3">Nucleus</location>
    </subcellularLocation>
</comment>
<dbReference type="PROSITE" id="PS51477">
    <property type="entry name" value="PAH"/>
    <property type="match status" value="2"/>
</dbReference>
<dbReference type="RefSeq" id="XP_044352577.1">
    <property type="nucleotide sequence ID" value="XM_044496642.1"/>
</dbReference>
<reference evidence="4" key="2">
    <citation type="submission" date="2018-10" db="UniProtKB">
        <authorList>
            <consortium name="EnsemblPlants"/>
        </authorList>
    </citation>
    <scope>IDENTIFICATION</scope>
</reference>
<name>A0A3B6GKJ4_WHEAT</name>
<dbReference type="STRING" id="4565.A0A3B6GKJ4"/>
<dbReference type="GO" id="GO:0000118">
    <property type="term" value="C:histone deacetylase complex"/>
    <property type="evidence" value="ECO:0000318"/>
    <property type="project" value="GO_Central"/>
</dbReference>
<evidence type="ECO:0000256" key="3">
    <source>
        <dbReference type="PROSITE-ProRule" id="PRU00810"/>
    </source>
</evidence>
<accession>A0A3B6GKJ4</accession>
<evidence type="ECO:0000313" key="4">
    <source>
        <dbReference type="EnsemblPlants" id="TraesCS3D02G007000.1"/>
    </source>
</evidence>
<dbReference type="SMR" id="A0A3B6GKJ4"/>
<dbReference type="PANTHER" id="PTHR12346:SF50">
    <property type="entry name" value="HISTONE DEACETYLASE INTERACTING DOMAIN-CONTAINING PROTEIN"/>
    <property type="match status" value="1"/>
</dbReference>
<dbReference type="AlphaFoldDB" id="A0A3B6GKJ4"/>